<dbReference type="RefSeq" id="WP_146508519.1">
    <property type="nucleotide sequence ID" value="NZ_SIHI01000001.1"/>
</dbReference>
<dbReference type="AlphaFoldDB" id="A0A5C5X5Q0"/>
<evidence type="ECO:0000256" key="1">
    <source>
        <dbReference type="SAM" id="MobiDB-lite"/>
    </source>
</evidence>
<feature type="transmembrane region" description="Helical" evidence="2">
    <location>
        <begin position="76"/>
        <end position="97"/>
    </location>
</feature>
<name>A0A5C5X5Q0_9PLAN</name>
<gene>
    <name evidence="3" type="ORF">KOR42_16320</name>
</gene>
<evidence type="ECO:0000256" key="2">
    <source>
        <dbReference type="SAM" id="Phobius"/>
    </source>
</evidence>
<protein>
    <recommendedName>
        <fullName evidence="5">PsbP C-terminal domain-containing protein</fullName>
    </recommendedName>
</protein>
<keyword evidence="2" id="KW-1133">Transmembrane helix</keyword>
<dbReference type="EMBL" id="SIHI01000001">
    <property type="protein sequence ID" value="TWT58260.1"/>
    <property type="molecule type" value="Genomic_DNA"/>
</dbReference>
<evidence type="ECO:0000313" key="4">
    <source>
        <dbReference type="Proteomes" id="UP000317243"/>
    </source>
</evidence>
<dbReference type="Proteomes" id="UP000317243">
    <property type="component" value="Unassembled WGS sequence"/>
</dbReference>
<feature type="transmembrane region" description="Helical" evidence="2">
    <location>
        <begin position="33"/>
        <end position="56"/>
    </location>
</feature>
<organism evidence="3 4">
    <name type="scientific">Thalassoglobus neptunius</name>
    <dbReference type="NCBI Taxonomy" id="1938619"/>
    <lineage>
        <taxon>Bacteria</taxon>
        <taxon>Pseudomonadati</taxon>
        <taxon>Planctomycetota</taxon>
        <taxon>Planctomycetia</taxon>
        <taxon>Planctomycetales</taxon>
        <taxon>Planctomycetaceae</taxon>
        <taxon>Thalassoglobus</taxon>
    </lineage>
</organism>
<keyword evidence="4" id="KW-1185">Reference proteome</keyword>
<sequence>MSENAPFDDFDADDTDGFSTQSPSPGMSTGMKVLMGLLIFSAVSLVICCGGIYWFVSNSTTATENPAEIDAMRDEIATIVLPAVYEPGVGVGFNLFIKMDMVAYGRSKDPENGGIVLMQMSGPSMMEEEDLRLEFEKEAEKQGTNQDIDVTSQETRTFTIDGEEVDFEFVTGTRPESDDVVHQVVGVFKGREGMAFLMIFETDNNWNEEEVVRMIESISTK</sequence>
<evidence type="ECO:0008006" key="5">
    <source>
        <dbReference type="Google" id="ProtNLM"/>
    </source>
</evidence>
<keyword evidence="2" id="KW-0812">Transmembrane</keyword>
<comment type="caution">
    <text evidence="3">The sequence shown here is derived from an EMBL/GenBank/DDBJ whole genome shotgun (WGS) entry which is preliminary data.</text>
</comment>
<keyword evidence="2" id="KW-0472">Membrane</keyword>
<feature type="compositionally biased region" description="Acidic residues" evidence="1">
    <location>
        <begin position="1"/>
        <end position="16"/>
    </location>
</feature>
<evidence type="ECO:0000313" key="3">
    <source>
        <dbReference type="EMBL" id="TWT58260.1"/>
    </source>
</evidence>
<proteinExistence type="predicted"/>
<accession>A0A5C5X5Q0</accession>
<dbReference type="OrthoDB" id="212248at2"/>
<reference evidence="3 4" key="1">
    <citation type="submission" date="2019-02" db="EMBL/GenBank/DDBJ databases">
        <title>Deep-cultivation of Planctomycetes and their phenomic and genomic characterization uncovers novel biology.</title>
        <authorList>
            <person name="Wiegand S."/>
            <person name="Jogler M."/>
            <person name="Boedeker C."/>
            <person name="Pinto D."/>
            <person name="Vollmers J."/>
            <person name="Rivas-Marin E."/>
            <person name="Kohn T."/>
            <person name="Peeters S.H."/>
            <person name="Heuer A."/>
            <person name="Rast P."/>
            <person name="Oberbeckmann S."/>
            <person name="Bunk B."/>
            <person name="Jeske O."/>
            <person name="Meyerdierks A."/>
            <person name="Storesund J.E."/>
            <person name="Kallscheuer N."/>
            <person name="Luecker S."/>
            <person name="Lage O.M."/>
            <person name="Pohl T."/>
            <person name="Merkel B.J."/>
            <person name="Hornburger P."/>
            <person name="Mueller R.-W."/>
            <person name="Bruemmer F."/>
            <person name="Labrenz M."/>
            <person name="Spormann A.M."/>
            <person name="Op Den Camp H."/>
            <person name="Overmann J."/>
            <person name="Amann R."/>
            <person name="Jetten M.S.M."/>
            <person name="Mascher T."/>
            <person name="Medema M.H."/>
            <person name="Devos D.P."/>
            <person name="Kaster A.-K."/>
            <person name="Ovreas L."/>
            <person name="Rohde M."/>
            <person name="Galperin M.Y."/>
            <person name="Jogler C."/>
        </authorList>
    </citation>
    <scope>NUCLEOTIDE SEQUENCE [LARGE SCALE GENOMIC DNA]</scope>
    <source>
        <strain evidence="3 4">KOR42</strain>
    </source>
</reference>
<feature type="region of interest" description="Disordered" evidence="1">
    <location>
        <begin position="1"/>
        <end position="24"/>
    </location>
</feature>